<dbReference type="SUPFAM" id="SSF56436">
    <property type="entry name" value="C-type lectin-like"/>
    <property type="match status" value="2"/>
</dbReference>
<dbReference type="EMBL" id="OV170223">
    <property type="protein sequence ID" value="CAH0721944.1"/>
    <property type="molecule type" value="Genomic_DNA"/>
</dbReference>
<dbReference type="OrthoDB" id="418245at2759"/>
<dbReference type="InterPro" id="IPR050111">
    <property type="entry name" value="C-type_lectin/snaclec_domain"/>
</dbReference>
<dbReference type="Pfam" id="PF00059">
    <property type="entry name" value="Lectin_C"/>
    <property type="match status" value="1"/>
</dbReference>
<keyword evidence="4" id="KW-1185">Reference proteome</keyword>
<gene>
    <name evidence="3" type="ORF">BINO364_LOCUS7976</name>
</gene>
<evidence type="ECO:0000259" key="2">
    <source>
        <dbReference type="PROSITE" id="PS50041"/>
    </source>
</evidence>
<dbReference type="PANTHER" id="PTHR22803">
    <property type="entry name" value="MANNOSE, PHOSPHOLIPASE, LECTIN RECEPTOR RELATED"/>
    <property type="match status" value="1"/>
</dbReference>
<evidence type="ECO:0000313" key="3">
    <source>
        <dbReference type="EMBL" id="CAH0721944.1"/>
    </source>
</evidence>
<dbReference type="AlphaFoldDB" id="A0A8J9Y7K4"/>
<evidence type="ECO:0000256" key="1">
    <source>
        <dbReference type="SAM" id="SignalP"/>
    </source>
</evidence>
<dbReference type="Gene3D" id="3.10.100.10">
    <property type="entry name" value="Mannose-Binding Protein A, subunit A"/>
    <property type="match status" value="2"/>
</dbReference>
<proteinExistence type="predicted"/>
<feature type="domain" description="C-type lectin" evidence="2">
    <location>
        <begin position="169"/>
        <end position="299"/>
    </location>
</feature>
<dbReference type="InterPro" id="IPR016186">
    <property type="entry name" value="C-type_lectin-like/link_sf"/>
</dbReference>
<sequence length="305" mass="35425">MFCCERISSIFFLLVVIGANAKQYRPDYTYDRKLDAFYKFHIESVRHLLAEDICKIEGAKLMAPANDREISLAHGMFKQFPDIVDFAWIGENANGKESKEEHPLIDYSVDYREHFLHFRRNCDVLTRDGEVQSSDCYRRLPFFCKVDARDVFFDSKCKVYGKDYQFYENVGSCYKVPQIAYSWDQAYDECYNEGSHLVILNSELEHDVVHNITKTAPKLTGVRTSWSFYAGIRAPTPPEGKPVVFKTIFNQTLEEAGYSQWSVNEPNNYDGLEYCGSIFKNDGKYNDLKCSHLYAFICEKEVKND</sequence>
<protein>
    <recommendedName>
        <fullName evidence="2">C-type lectin domain-containing protein</fullName>
    </recommendedName>
</protein>
<reference evidence="3" key="1">
    <citation type="submission" date="2021-12" db="EMBL/GenBank/DDBJ databases">
        <authorList>
            <person name="Martin H S."/>
        </authorList>
    </citation>
    <scope>NUCLEOTIDE SEQUENCE</scope>
</reference>
<feature type="signal peptide" evidence="1">
    <location>
        <begin position="1"/>
        <end position="21"/>
    </location>
</feature>
<dbReference type="SMART" id="SM00034">
    <property type="entry name" value="CLECT"/>
    <property type="match status" value="2"/>
</dbReference>
<dbReference type="InterPro" id="IPR001304">
    <property type="entry name" value="C-type_lectin-like"/>
</dbReference>
<evidence type="ECO:0000313" key="4">
    <source>
        <dbReference type="Proteomes" id="UP000838878"/>
    </source>
</evidence>
<dbReference type="InterPro" id="IPR016187">
    <property type="entry name" value="CTDL_fold"/>
</dbReference>
<keyword evidence="1" id="KW-0732">Signal</keyword>
<accession>A0A8J9Y7K4</accession>
<organism evidence="3 4">
    <name type="scientific">Brenthis ino</name>
    <name type="common">lesser marbled fritillary</name>
    <dbReference type="NCBI Taxonomy" id="405034"/>
    <lineage>
        <taxon>Eukaryota</taxon>
        <taxon>Metazoa</taxon>
        <taxon>Ecdysozoa</taxon>
        <taxon>Arthropoda</taxon>
        <taxon>Hexapoda</taxon>
        <taxon>Insecta</taxon>
        <taxon>Pterygota</taxon>
        <taxon>Neoptera</taxon>
        <taxon>Endopterygota</taxon>
        <taxon>Lepidoptera</taxon>
        <taxon>Glossata</taxon>
        <taxon>Ditrysia</taxon>
        <taxon>Papilionoidea</taxon>
        <taxon>Nymphalidae</taxon>
        <taxon>Heliconiinae</taxon>
        <taxon>Argynnini</taxon>
        <taxon>Brenthis</taxon>
    </lineage>
</organism>
<dbReference type="PROSITE" id="PS50041">
    <property type="entry name" value="C_TYPE_LECTIN_2"/>
    <property type="match status" value="1"/>
</dbReference>
<dbReference type="CDD" id="cd00037">
    <property type="entry name" value="CLECT"/>
    <property type="match status" value="2"/>
</dbReference>
<name>A0A8J9Y7K4_9NEOP</name>
<feature type="chain" id="PRO_5035478585" description="C-type lectin domain-containing protein" evidence="1">
    <location>
        <begin position="22"/>
        <end position="305"/>
    </location>
</feature>
<dbReference type="Proteomes" id="UP000838878">
    <property type="component" value="Chromosome 3"/>
</dbReference>
<feature type="non-terminal residue" evidence="3">
    <location>
        <position position="305"/>
    </location>
</feature>